<dbReference type="PANTHER" id="PTHR43498">
    <property type="entry name" value="FERREDOXIN:COB-COM HETERODISULFIDE REDUCTASE SUBUNIT A"/>
    <property type="match status" value="1"/>
</dbReference>
<reference evidence="12" key="1">
    <citation type="submission" date="2016-05" db="EMBL/GenBank/DDBJ databases">
        <title>Microbial consortia oxidize butane by reversing methanogenesis.</title>
        <authorList>
            <person name="Laso-Perez R."/>
            <person name="Richter M."/>
            <person name="Wegener G."/>
            <person name="Musat F."/>
        </authorList>
    </citation>
    <scope>NUCLEOTIDE SEQUENCE [LARGE SCALE GENOMIC DNA]</scope>
    <source>
        <strain evidence="12">BOX2</strain>
    </source>
</reference>
<dbReference type="InterPro" id="IPR036188">
    <property type="entry name" value="FAD/NAD-bd_sf"/>
</dbReference>
<dbReference type="Pfam" id="PF13450">
    <property type="entry name" value="NAD_binding_8"/>
    <property type="match status" value="1"/>
</dbReference>
<keyword evidence="5 10" id="KW-0479">Metal-binding</keyword>
<dbReference type="Pfam" id="PF00037">
    <property type="entry name" value="Fer4"/>
    <property type="match status" value="1"/>
</dbReference>
<dbReference type="InterPro" id="IPR039650">
    <property type="entry name" value="HdrA-like"/>
</dbReference>
<dbReference type="AlphaFoldDB" id="A0A1F2PCC7"/>
<comment type="cofactor">
    <cofactor evidence="10">
        <name>[4Fe-4S] cluster</name>
        <dbReference type="ChEBI" id="CHEBI:49883"/>
    </cofactor>
</comment>
<dbReference type="GO" id="GO:0051539">
    <property type="term" value="F:4 iron, 4 sulfur cluster binding"/>
    <property type="evidence" value="ECO:0007669"/>
    <property type="project" value="UniProtKB-UniRule"/>
</dbReference>
<keyword evidence="7 10" id="KW-0560">Oxidoreductase</keyword>
<comment type="similarity">
    <text evidence="2 10">Belongs to the HdrA family.</text>
</comment>
<proteinExistence type="inferred from homology"/>
<dbReference type="GO" id="GO:0016491">
    <property type="term" value="F:oxidoreductase activity"/>
    <property type="evidence" value="ECO:0007669"/>
    <property type="project" value="UniProtKB-UniRule"/>
</dbReference>
<dbReference type="Pfam" id="PF12831">
    <property type="entry name" value="FAD_oxidored"/>
    <property type="match status" value="1"/>
</dbReference>
<feature type="domain" description="4Fe-4S ferredoxin-type" evidence="11">
    <location>
        <begin position="147"/>
        <end position="176"/>
    </location>
</feature>
<dbReference type="EC" id="1.8.-.-" evidence="10"/>
<dbReference type="GO" id="GO:0046872">
    <property type="term" value="F:metal ion binding"/>
    <property type="evidence" value="ECO:0007669"/>
    <property type="project" value="UniProtKB-KW"/>
</dbReference>
<evidence type="ECO:0000256" key="1">
    <source>
        <dbReference type="ARBA" id="ARBA00001974"/>
    </source>
</evidence>
<evidence type="ECO:0000256" key="9">
    <source>
        <dbReference type="ARBA" id="ARBA00023014"/>
    </source>
</evidence>
<keyword evidence="4 10" id="KW-0285">Flavoprotein</keyword>
<dbReference type="UniPathway" id="UPA00647">
    <property type="reaction ID" value="UER00700"/>
</dbReference>
<dbReference type="PATRIC" id="fig|1838285.3.peg.19"/>
<dbReference type="Gene3D" id="3.30.70.20">
    <property type="match status" value="2"/>
</dbReference>
<dbReference type="Gene3D" id="3.50.50.60">
    <property type="entry name" value="FAD/NAD(P)-binding domain"/>
    <property type="match status" value="3"/>
</dbReference>
<dbReference type="Gene3D" id="3.40.50.720">
    <property type="entry name" value="NAD(P)-binding Rossmann-like Domain"/>
    <property type="match status" value="1"/>
</dbReference>
<dbReference type="SUPFAM" id="SSF54862">
    <property type="entry name" value="4Fe-4S ferredoxins"/>
    <property type="match status" value="1"/>
</dbReference>
<gene>
    <name evidence="12" type="ORF">SCAL_000017</name>
</gene>
<dbReference type="SUPFAM" id="SSF51905">
    <property type="entry name" value="FAD/NAD(P)-binding domain"/>
    <property type="match status" value="2"/>
</dbReference>
<keyword evidence="9 10" id="KW-0411">Iron-sulfur</keyword>
<organism evidence="12 13">
    <name type="scientific">Candidatus Syntropharchaeum caldarium</name>
    <dbReference type="NCBI Taxonomy" id="1838285"/>
    <lineage>
        <taxon>Archaea</taxon>
        <taxon>Methanobacteriati</taxon>
        <taxon>Methanobacteriota</taxon>
        <taxon>Stenosarchaea group</taxon>
        <taxon>Methanomicrobia</taxon>
        <taxon>Methanosarcinales</taxon>
        <taxon>ANME-2 cluster</taxon>
        <taxon>Candidatus Syntropharchaeum</taxon>
    </lineage>
</organism>
<evidence type="ECO:0000313" key="12">
    <source>
        <dbReference type="EMBL" id="OFV68341.1"/>
    </source>
</evidence>
<keyword evidence="6 10" id="KW-0274">FAD</keyword>
<evidence type="ECO:0000256" key="5">
    <source>
        <dbReference type="ARBA" id="ARBA00022723"/>
    </source>
</evidence>
<evidence type="ECO:0000256" key="8">
    <source>
        <dbReference type="ARBA" id="ARBA00023004"/>
    </source>
</evidence>
<name>A0A1F2PCC7_9EURY</name>
<comment type="subunit">
    <text evidence="10">The ferredoxin:CoB-CoM heterodisulfide reductase is composed of three subunits; HdrA, HdrB and HdrC.</text>
</comment>
<accession>A0A1F2PCC7</accession>
<protein>
    <recommendedName>
        <fullName evidence="10">CoB--CoM heterodisulfide reductase iron-sulfur subunit A</fullName>
        <ecNumber evidence="10">1.8.-.-</ecNumber>
    </recommendedName>
</protein>
<dbReference type="Pfam" id="PF12838">
    <property type="entry name" value="Fer4_7"/>
    <property type="match status" value="1"/>
</dbReference>
<comment type="function">
    <text evidence="10">Part of a complex that catalyzes the reversible reduction of CoM-S-S-CoB to the thiol-coenzymes H-S-CoM (coenzyme M) and H-S-CoB (coenzyme B).</text>
</comment>
<evidence type="ECO:0000256" key="2">
    <source>
        <dbReference type="ARBA" id="ARBA00006561"/>
    </source>
</evidence>
<keyword evidence="3 10" id="KW-0004">4Fe-4S</keyword>
<dbReference type="PANTHER" id="PTHR43498:SF1">
    <property type="entry name" value="COB--COM HETERODISULFIDE REDUCTASE IRON-SULFUR SUBUNIT A"/>
    <property type="match status" value="1"/>
</dbReference>
<feature type="domain" description="4Fe-4S ferredoxin-type" evidence="11">
    <location>
        <begin position="916"/>
        <end position="945"/>
    </location>
</feature>
<comment type="cofactor">
    <cofactor evidence="1 10">
        <name>FAD</name>
        <dbReference type="ChEBI" id="CHEBI:57692"/>
    </cofactor>
</comment>
<dbReference type="Proteomes" id="UP000186940">
    <property type="component" value="Unassembled WGS sequence"/>
</dbReference>
<dbReference type="InterPro" id="IPR017900">
    <property type="entry name" value="4Fe4S_Fe_S_CS"/>
</dbReference>
<evidence type="ECO:0000256" key="7">
    <source>
        <dbReference type="ARBA" id="ARBA00023002"/>
    </source>
</evidence>
<evidence type="ECO:0000259" key="11">
    <source>
        <dbReference type="PROSITE" id="PS51379"/>
    </source>
</evidence>
<keyword evidence="8 10" id="KW-0408">Iron</keyword>
<feature type="domain" description="4Fe-4S ferredoxin-type" evidence="11">
    <location>
        <begin position="99"/>
        <end position="129"/>
    </location>
</feature>
<evidence type="ECO:0000256" key="6">
    <source>
        <dbReference type="ARBA" id="ARBA00022827"/>
    </source>
</evidence>
<dbReference type="PROSITE" id="PS00198">
    <property type="entry name" value="4FE4S_FER_1"/>
    <property type="match status" value="1"/>
</dbReference>
<evidence type="ECO:0000256" key="4">
    <source>
        <dbReference type="ARBA" id="ARBA00022630"/>
    </source>
</evidence>
<dbReference type="PROSITE" id="PS51379">
    <property type="entry name" value="4FE4S_FER_2"/>
    <property type="match status" value="4"/>
</dbReference>
<evidence type="ECO:0000256" key="3">
    <source>
        <dbReference type="ARBA" id="ARBA00022485"/>
    </source>
</evidence>
<comment type="caution">
    <text evidence="12">The sequence shown here is derived from an EMBL/GenBank/DDBJ whole genome shotgun (WGS) entry which is preliminary data.</text>
</comment>
<dbReference type="STRING" id="1838285.SCAL_000017"/>
<keyword evidence="13" id="KW-1185">Reference proteome</keyword>
<feature type="domain" description="4Fe-4S ferredoxin-type" evidence="11">
    <location>
        <begin position="946"/>
        <end position="974"/>
    </location>
</feature>
<sequence length="998" mass="109710">MVRVIGSVLVIGGGISGIQAALEVADQNFRVYLLEQSGSIGGLMSRLDKTFPTNDCSLCIESPKMVELGRHPNIRVIPEGEIRSISGKAGNFTVKIVRRNLYVDSDLCVGCIDLCAPVCPIELPSREEFMIGGRKAIYVPFPQAVPLVARIDTDHCIGCRLCMAACERGAIDYFRGDIEEELKVGSIIIASGIEPFDPSSLPEYGYGRIENVITAPQYERLISAAGPTEGRIMRPSDGRHPERVAWIQCVGSRNAEFPSCSAVCCMYATKEAMATLHSKRYIFYIDLRSYGKAFEIFYRTAKRIGVEYIRSKPGVILEDHEKNPVIRYEDTETGEVQDLTVDLVVLSVGLRPPASNNKLSAILGVKLDELGFLAPKSLLNPLETCIDGIYICGCATGAKDIPDSVTQGVAAATRAILPLIQSRGKEIPERVKIKERVVDQSGIPRIGVFICDCGVNIASVLDVPALVEYAKTLPGVVYANEATFACSSDTQSQIKDTIIIQNLDRVVVAACTPRTHEPLFQRTCEEVGLNPYLFELANIREHCSWVHIHDKELALEKAKDIIRMAVAKSSLSRPIHRVKIPVTKRALVLGAGISGMRAALDIANQGIEVYLVERANEPGGILRQITHLHDGTPVADFLPPLIDEVRSHPDIHLMTGCTIDDVSGYVGEFSVKISGERNTELQVGVCVVATGMQELEPHGYYRYGEDPAVVTQTELETLIKMGEKWERVVMIQCVGSRDDERPYCSRICCINAVKNAIAIKSRNPQTEVYILYRDIMTYARWERLYSRAMEMGVLFIRYSPETPPSVDEKLRVRVYDTLLDAELVIDADQVVLSGAMIPSEGAEKIAHLFKLPIYEDGYFLEAHLKLRPLDGAFGGVFLCGGAHYPKLIDEAITQGTGVAARACSILVHDEIETEGIISRVDEDICIGCGLCLDLCAFGALELRSRKAYINPVVCKGCGLCAAACNIGAIEELNFTSRQIEAMIRGFMYGKETEEKGKV</sequence>
<comment type="pathway">
    <text evidence="10">Cofactor metabolism; coenzyme M-coenzyme B heterodisulfide reduction; coenzyme B and coenzyme M from coenzyme M-coenzyme B heterodisulfide: step 1/1.</text>
</comment>
<evidence type="ECO:0000256" key="10">
    <source>
        <dbReference type="RuleBase" id="RU366072"/>
    </source>
</evidence>
<evidence type="ECO:0000313" key="13">
    <source>
        <dbReference type="Proteomes" id="UP000186940"/>
    </source>
</evidence>
<dbReference type="InterPro" id="IPR017896">
    <property type="entry name" value="4Fe4S_Fe-S-bd"/>
</dbReference>
<dbReference type="EMBL" id="LYOS01000001">
    <property type="protein sequence ID" value="OFV68341.1"/>
    <property type="molecule type" value="Genomic_DNA"/>
</dbReference>